<evidence type="ECO:0000256" key="7">
    <source>
        <dbReference type="HAMAP-Rule" id="MF_00210"/>
    </source>
</evidence>
<evidence type="ECO:0000256" key="5">
    <source>
        <dbReference type="ARBA" id="ARBA00023141"/>
    </source>
</evidence>
<feature type="binding site" evidence="7">
    <location>
        <position position="26"/>
    </location>
    <ligand>
        <name>3-phosphoshikimate</name>
        <dbReference type="ChEBI" id="CHEBI:145989"/>
    </ligand>
</feature>
<dbReference type="HAMAP" id="MF_00210">
    <property type="entry name" value="EPSP_synth"/>
    <property type="match status" value="1"/>
</dbReference>
<dbReference type="InterPro" id="IPR013792">
    <property type="entry name" value="RNA3'P_cycl/enolpyr_Trfase_a/b"/>
</dbReference>
<evidence type="ECO:0000313" key="9">
    <source>
        <dbReference type="EMBL" id="EFZ36700.1"/>
    </source>
</evidence>
<dbReference type="GO" id="GO:0009073">
    <property type="term" value="P:aromatic amino acid family biosynthetic process"/>
    <property type="evidence" value="ECO:0007669"/>
    <property type="project" value="UniProtKB-KW"/>
</dbReference>
<organism evidence="9 10">
    <name type="scientific">Hoylesella oralis ATCC 33269</name>
    <dbReference type="NCBI Taxonomy" id="873533"/>
    <lineage>
        <taxon>Bacteria</taxon>
        <taxon>Pseudomonadati</taxon>
        <taxon>Bacteroidota</taxon>
        <taxon>Bacteroidia</taxon>
        <taxon>Bacteroidales</taxon>
        <taxon>Prevotellaceae</taxon>
        <taxon>Hoylesella</taxon>
    </lineage>
</organism>
<comment type="catalytic activity">
    <reaction evidence="6">
        <text>3-phosphoshikimate + phosphoenolpyruvate = 5-O-(1-carboxyvinyl)-3-phosphoshikimate + phosphate</text>
        <dbReference type="Rhea" id="RHEA:21256"/>
        <dbReference type="ChEBI" id="CHEBI:43474"/>
        <dbReference type="ChEBI" id="CHEBI:57701"/>
        <dbReference type="ChEBI" id="CHEBI:58702"/>
        <dbReference type="ChEBI" id="CHEBI:145989"/>
        <dbReference type="EC" id="2.5.1.19"/>
    </reaction>
    <physiologicalReaction direction="left-to-right" evidence="6">
        <dbReference type="Rhea" id="RHEA:21257"/>
    </physiologicalReaction>
</comment>
<dbReference type="Gene3D" id="3.65.10.10">
    <property type="entry name" value="Enolpyruvate transferase domain"/>
    <property type="match status" value="3"/>
</dbReference>
<feature type="binding site" evidence="7">
    <location>
        <position position="145"/>
    </location>
    <ligand>
        <name>3-phosphoshikimate</name>
        <dbReference type="ChEBI" id="CHEBI:145989"/>
    </ligand>
</feature>
<dbReference type="PIRSF" id="PIRSF000505">
    <property type="entry name" value="EPSPS"/>
    <property type="match status" value="1"/>
</dbReference>
<dbReference type="STRING" id="28134.SAMN05444288_1260"/>
<comment type="caution">
    <text evidence="9">The sequence shown here is derived from an EMBL/GenBank/DDBJ whole genome shotgun (WGS) entry which is preliminary data.</text>
</comment>
<dbReference type="GO" id="GO:0009423">
    <property type="term" value="P:chorismate biosynthetic process"/>
    <property type="evidence" value="ECO:0007669"/>
    <property type="project" value="UniProtKB-UniRule"/>
</dbReference>
<dbReference type="EMBL" id="AEPE02000005">
    <property type="protein sequence ID" value="EFZ36700.1"/>
    <property type="molecule type" value="Genomic_DNA"/>
</dbReference>
<dbReference type="InterPro" id="IPR023193">
    <property type="entry name" value="EPSP_synthase_CS"/>
</dbReference>
<dbReference type="PANTHER" id="PTHR21090:SF5">
    <property type="entry name" value="PENTAFUNCTIONAL AROM POLYPEPTIDE"/>
    <property type="match status" value="1"/>
</dbReference>
<keyword evidence="4 7" id="KW-0808">Transferase</keyword>
<feature type="binding site" evidence="7">
    <location>
        <position position="21"/>
    </location>
    <ligand>
        <name>3-phosphoshikimate</name>
        <dbReference type="ChEBI" id="CHEBI:145989"/>
    </ligand>
</feature>
<dbReference type="SUPFAM" id="SSF55205">
    <property type="entry name" value="EPT/RTPC-like"/>
    <property type="match status" value="1"/>
</dbReference>
<dbReference type="InterPro" id="IPR006264">
    <property type="entry name" value="EPSP_synthase"/>
</dbReference>
<dbReference type="GO" id="GO:0005737">
    <property type="term" value="C:cytoplasm"/>
    <property type="evidence" value="ECO:0007669"/>
    <property type="project" value="UniProtKB-SubCell"/>
</dbReference>
<dbReference type="HOGENOM" id="CLU_024321_0_0_10"/>
<feature type="binding site" evidence="7">
    <location>
        <position position="370"/>
    </location>
    <ligand>
        <name>phosphoenolpyruvate</name>
        <dbReference type="ChEBI" id="CHEBI:58702"/>
    </ligand>
</feature>
<dbReference type="CDD" id="cd01556">
    <property type="entry name" value="EPSP_synthase"/>
    <property type="match status" value="1"/>
</dbReference>
<evidence type="ECO:0000256" key="1">
    <source>
        <dbReference type="ARBA" id="ARBA00004811"/>
    </source>
</evidence>
<dbReference type="EC" id="2.5.1.19" evidence="7"/>
<feature type="binding site" evidence="7">
    <location>
        <position position="322"/>
    </location>
    <ligand>
        <name>3-phosphoshikimate</name>
        <dbReference type="ChEBI" id="CHEBI:145989"/>
    </ligand>
</feature>
<sequence length="414" mass="46207">MQYSIYAPECIDTIIKLPASKSISNRALIIYALTGGSLLPENISDCDDTSVIVHALRYMPEVIDIKAAGTAMRFLTAYLAATDGHHIITGTDRMQQRPIKILVEALRYLGADITYLGKEGYPPLEIKGRQLDGGHLEIAGDVSSQYISALLMIGPALKNGLELKLNGEIASRPYIELTLWMMKEFGADAEWSDIDTITIMPKSYQSRPYTIESDWSGASYWYEIMALGNKDAKIRLRGLTDGSKQGDSVVKYLFSLLGVKTTFENRKENRASDVILTRHEGAVPRLDYDFINSPDLAQTFVVCCALMEIPFHFTGLASLRIKETDRIEALRKELKKLGYLVKESNGSELIWAGEHCTPTPESIDTYEDHRMALSFAPAAYRFPGITINHPQVVTKSYPAFWNDIKSAGFSILEK</sequence>
<gene>
    <name evidence="7 9" type="primary">aroA</name>
    <name evidence="9" type="ORF">HMPREF0663_11613</name>
</gene>
<feature type="binding site" evidence="7">
    <location>
        <position position="295"/>
    </location>
    <ligand>
        <name>3-phosphoshikimate</name>
        <dbReference type="ChEBI" id="CHEBI:145989"/>
    </ligand>
</feature>
<comment type="subcellular location">
    <subcellularLocation>
        <location evidence="7">Cytoplasm</location>
    </subcellularLocation>
</comment>
<dbReference type="InterPro" id="IPR001986">
    <property type="entry name" value="Enolpyruvate_Tfrase_dom"/>
</dbReference>
<feature type="binding site" evidence="7">
    <location>
        <position position="395"/>
    </location>
    <ligand>
        <name>phosphoenolpyruvate</name>
        <dbReference type="ChEBI" id="CHEBI:58702"/>
    </ligand>
</feature>
<dbReference type="PANTHER" id="PTHR21090">
    <property type="entry name" value="AROM/DEHYDROQUINATE SYNTHASE"/>
    <property type="match status" value="1"/>
</dbReference>
<comment type="similarity">
    <text evidence="2 7">Belongs to the EPSP synthase family.</text>
</comment>
<feature type="binding site" evidence="7">
    <location>
        <position position="143"/>
    </location>
    <ligand>
        <name>3-phosphoshikimate</name>
        <dbReference type="ChEBI" id="CHEBI:145989"/>
    </ligand>
</feature>
<feature type="binding site" evidence="7">
    <location>
        <position position="69"/>
    </location>
    <ligand>
        <name>phosphoenolpyruvate</name>
        <dbReference type="ChEBI" id="CHEBI:58702"/>
    </ligand>
</feature>
<feature type="binding site" evidence="7">
    <location>
        <position position="144"/>
    </location>
    <ligand>
        <name>3-phosphoshikimate</name>
        <dbReference type="ChEBI" id="CHEBI:145989"/>
    </ligand>
</feature>
<protein>
    <recommendedName>
        <fullName evidence="7">3-phosphoshikimate 1-carboxyvinyltransferase</fullName>
        <ecNumber evidence="7">2.5.1.19</ecNumber>
    </recommendedName>
    <alternativeName>
        <fullName evidence="7">5-enolpyruvylshikimate-3-phosphate synthase</fullName>
        <shortName evidence="7">EPSP synthase</shortName>
        <shortName evidence="7">EPSPS</shortName>
    </alternativeName>
</protein>
<dbReference type="AlphaFoldDB" id="E7RR12"/>
<keyword evidence="10" id="KW-1185">Reference proteome</keyword>
<proteinExistence type="inferred from homology"/>
<dbReference type="eggNOG" id="COG0128">
    <property type="taxonomic scope" value="Bacteria"/>
</dbReference>
<dbReference type="InterPro" id="IPR036968">
    <property type="entry name" value="Enolpyruvate_Tfrase_sf"/>
</dbReference>
<feature type="binding site" evidence="7">
    <location>
        <position position="21"/>
    </location>
    <ligand>
        <name>phosphoenolpyruvate</name>
        <dbReference type="ChEBI" id="CHEBI:58702"/>
    </ligand>
</feature>
<comment type="pathway">
    <text evidence="1 7">Metabolic intermediate biosynthesis; chorismate biosynthesis; chorismate from D-erythrose 4-phosphate and phosphoenolpyruvate: step 6/7.</text>
</comment>
<evidence type="ECO:0000256" key="3">
    <source>
        <dbReference type="ARBA" id="ARBA00022605"/>
    </source>
</evidence>
<feature type="binding site" evidence="7">
    <location>
        <position position="97"/>
    </location>
    <ligand>
        <name>phosphoenolpyruvate</name>
        <dbReference type="ChEBI" id="CHEBI:58702"/>
    </ligand>
</feature>
<keyword evidence="3 7" id="KW-0028">Amino-acid biosynthesis</keyword>
<feature type="domain" description="Enolpyruvate transferase" evidence="8">
    <location>
        <begin position="61"/>
        <end position="403"/>
    </location>
</feature>
<evidence type="ECO:0000259" key="8">
    <source>
        <dbReference type="Pfam" id="PF00275"/>
    </source>
</evidence>
<dbReference type="GO" id="GO:0003866">
    <property type="term" value="F:3-phosphoshikimate 1-carboxyvinyltransferase activity"/>
    <property type="evidence" value="ECO:0007669"/>
    <property type="project" value="UniProtKB-UniRule"/>
</dbReference>
<evidence type="ECO:0000313" key="10">
    <source>
        <dbReference type="Proteomes" id="UP000005580"/>
    </source>
</evidence>
<evidence type="ECO:0000256" key="6">
    <source>
        <dbReference type="ARBA" id="ARBA00044633"/>
    </source>
</evidence>
<dbReference type="Pfam" id="PF00275">
    <property type="entry name" value="EPSP_synthase"/>
    <property type="match status" value="1"/>
</dbReference>
<name>E7RR12_9BACT</name>
<keyword evidence="5 7" id="KW-0057">Aromatic amino acid biosynthesis</keyword>
<comment type="subunit">
    <text evidence="7">Monomer.</text>
</comment>
<dbReference type="RefSeq" id="WP_004369768.1">
    <property type="nucleotide sequence ID" value="NZ_GL833119.1"/>
</dbReference>
<dbReference type="PROSITE" id="PS00885">
    <property type="entry name" value="EPSP_SYNTHASE_2"/>
    <property type="match status" value="1"/>
</dbReference>
<evidence type="ECO:0000256" key="2">
    <source>
        <dbReference type="ARBA" id="ARBA00009948"/>
    </source>
</evidence>
<dbReference type="Proteomes" id="UP000005580">
    <property type="component" value="Unassembled WGS sequence"/>
</dbReference>
<feature type="binding site" evidence="7">
    <location>
        <position position="171"/>
    </location>
    <ligand>
        <name>3-phosphoshikimate</name>
        <dbReference type="ChEBI" id="CHEBI:145989"/>
    </ligand>
</feature>
<feature type="active site" description="Proton acceptor" evidence="7">
    <location>
        <position position="295"/>
    </location>
</feature>
<feature type="binding site" evidence="7">
    <location>
        <position position="22"/>
    </location>
    <ligand>
        <name>3-phosphoshikimate</name>
        <dbReference type="ChEBI" id="CHEBI:145989"/>
    </ligand>
</feature>
<keyword evidence="7" id="KW-0963">Cytoplasm</keyword>
<reference evidence="9" key="1">
    <citation type="submission" date="2011-01" db="EMBL/GenBank/DDBJ databases">
        <authorList>
            <person name="Muzny D."/>
            <person name="Qin X."/>
            <person name="Buhay C."/>
            <person name="Dugan-Rocha S."/>
            <person name="Ding Y."/>
            <person name="Chen G."/>
            <person name="Hawes A."/>
            <person name="Holder M."/>
            <person name="Jhangiani S."/>
            <person name="Johnson A."/>
            <person name="Khan Z."/>
            <person name="Li Z."/>
            <person name="Liu W."/>
            <person name="Liu X."/>
            <person name="Perez L."/>
            <person name="Shen H."/>
            <person name="Wang Q."/>
            <person name="Watt J."/>
            <person name="Xi L."/>
            <person name="Xin Y."/>
            <person name="Zhou J."/>
            <person name="Deng J."/>
            <person name="Jiang H."/>
            <person name="Liu Y."/>
            <person name="Qu J."/>
            <person name="Song X.-Z."/>
            <person name="Zhang L."/>
            <person name="Villasana D."/>
            <person name="Johnson A."/>
            <person name="Liu J."/>
            <person name="Liyanage D."/>
            <person name="Lorensuhewa L."/>
            <person name="Robinson T."/>
            <person name="Song A."/>
            <person name="Song B.-B."/>
            <person name="Dinh H."/>
            <person name="Thornton R."/>
            <person name="Coyle M."/>
            <person name="Francisco L."/>
            <person name="Jackson L."/>
            <person name="Javaid M."/>
            <person name="Korchina V."/>
            <person name="Kovar C."/>
            <person name="Mata R."/>
            <person name="Mathew T."/>
            <person name="Ngo R."/>
            <person name="Nguyen L."/>
            <person name="Nguyen N."/>
            <person name="Okwuonu G."/>
            <person name="Ongeri F."/>
            <person name="Pham C."/>
            <person name="Simmons D."/>
            <person name="Wilczek-Boney K."/>
            <person name="Hale W."/>
            <person name="Jakkamsetti A."/>
            <person name="Pham P."/>
            <person name="Ruth R."/>
            <person name="San Lucas F."/>
            <person name="Warren J."/>
            <person name="Zhang J."/>
            <person name="Zhao Z."/>
            <person name="Zhou C."/>
            <person name="Zhu D."/>
            <person name="Lee S."/>
            <person name="Bess C."/>
            <person name="Blankenburg K."/>
            <person name="Forbes L."/>
            <person name="Fu Q."/>
            <person name="Gubbala S."/>
            <person name="Hirani K."/>
            <person name="Jayaseelan J.C."/>
            <person name="Lara F."/>
            <person name="Munidasa M."/>
            <person name="Palculict T."/>
            <person name="Patil S."/>
            <person name="Pu L.-L."/>
            <person name="Saada N."/>
            <person name="Tang L."/>
            <person name="Weissenberger G."/>
            <person name="Zhu Y."/>
            <person name="Hemphill L."/>
            <person name="Shang Y."/>
            <person name="Youmans B."/>
            <person name="Ayvaz T."/>
            <person name="Ross M."/>
            <person name="Santibanez J."/>
            <person name="Aqrawi P."/>
            <person name="Gross S."/>
            <person name="Joshi V."/>
            <person name="Fowler G."/>
            <person name="Nazareth L."/>
            <person name="Reid J."/>
            <person name="Worley K."/>
            <person name="Petrosino J."/>
            <person name="Highlander S."/>
            <person name="Gibbs R."/>
        </authorList>
    </citation>
    <scope>NUCLEOTIDE SEQUENCE [LARGE SCALE GENOMIC DNA]</scope>
    <source>
        <strain evidence="9">ATCC 33269</strain>
    </source>
</reference>
<dbReference type="GO" id="GO:0008652">
    <property type="term" value="P:amino acid biosynthetic process"/>
    <property type="evidence" value="ECO:0007669"/>
    <property type="project" value="UniProtKB-KW"/>
</dbReference>
<comment type="function">
    <text evidence="7">Catalyzes the transfer of the enolpyruvyl moiety of phosphoenolpyruvate (PEP) to the 5-hydroxyl of shikimate-3-phosphate (S3P) to produce enolpyruvyl shikimate-3-phosphate and inorganic phosphate.</text>
</comment>
<feature type="binding site" evidence="7">
    <location>
        <position position="326"/>
    </location>
    <ligand>
        <name>phosphoenolpyruvate</name>
        <dbReference type="ChEBI" id="CHEBI:58702"/>
    </ligand>
</feature>
<dbReference type="UniPathway" id="UPA00053">
    <property type="reaction ID" value="UER00089"/>
</dbReference>
<evidence type="ECO:0000256" key="4">
    <source>
        <dbReference type="ARBA" id="ARBA00022679"/>
    </source>
</evidence>
<comment type="caution">
    <text evidence="7">Lacks conserved residue(s) required for the propagation of feature annotation.</text>
</comment>
<accession>E7RR12</accession>
<feature type="binding site" evidence="7">
    <location>
        <position position="145"/>
    </location>
    <ligand>
        <name>phosphoenolpyruvate</name>
        <dbReference type="ChEBI" id="CHEBI:58702"/>
    </ligand>
</feature>